<evidence type="ECO:0000313" key="2">
    <source>
        <dbReference type="Proteomes" id="UP001552299"/>
    </source>
</evidence>
<protein>
    <submittedName>
        <fullName evidence="1">Uncharacterized protein</fullName>
    </submittedName>
</protein>
<keyword evidence="2" id="KW-1185">Reference proteome</keyword>
<dbReference type="Proteomes" id="UP001552299">
    <property type="component" value="Unassembled WGS sequence"/>
</dbReference>
<dbReference type="AlphaFoldDB" id="A0ABD0UMD3"/>
<accession>A0ABD0UMD3</accession>
<organism evidence="1 2">
    <name type="scientific">Dendrobium thyrsiflorum</name>
    <name type="common">Pinecone-like raceme dendrobium</name>
    <name type="synonym">Orchid</name>
    <dbReference type="NCBI Taxonomy" id="117978"/>
    <lineage>
        <taxon>Eukaryota</taxon>
        <taxon>Viridiplantae</taxon>
        <taxon>Streptophyta</taxon>
        <taxon>Embryophyta</taxon>
        <taxon>Tracheophyta</taxon>
        <taxon>Spermatophyta</taxon>
        <taxon>Magnoliopsida</taxon>
        <taxon>Liliopsida</taxon>
        <taxon>Asparagales</taxon>
        <taxon>Orchidaceae</taxon>
        <taxon>Epidendroideae</taxon>
        <taxon>Malaxideae</taxon>
        <taxon>Dendrobiinae</taxon>
        <taxon>Dendrobium</taxon>
    </lineage>
</organism>
<reference evidence="1 2" key="1">
    <citation type="journal article" date="2024" name="Plant Biotechnol. J.">
        <title>Dendrobium thyrsiflorum genome and its molecular insights into genes involved in important horticultural traits.</title>
        <authorList>
            <person name="Chen B."/>
            <person name="Wang J.Y."/>
            <person name="Zheng P.J."/>
            <person name="Li K.L."/>
            <person name="Liang Y.M."/>
            <person name="Chen X.F."/>
            <person name="Zhang C."/>
            <person name="Zhao X."/>
            <person name="He X."/>
            <person name="Zhang G.Q."/>
            <person name="Liu Z.J."/>
            <person name="Xu Q."/>
        </authorList>
    </citation>
    <scope>NUCLEOTIDE SEQUENCE [LARGE SCALE GENOMIC DNA]</scope>
    <source>
        <strain evidence="1">GZMU011</strain>
    </source>
</reference>
<name>A0ABD0UMD3_DENTH</name>
<sequence>MRYLCELRNRNSLRRRKRWNMIGEAEIWAPFLERVIRLSSIGIDGYANAILDGEGVDGRNRGFRERRNRRMR</sequence>
<evidence type="ECO:0000313" key="1">
    <source>
        <dbReference type="EMBL" id="KAL0913939.1"/>
    </source>
</evidence>
<proteinExistence type="predicted"/>
<dbReference type="EMBL" id="JANQDX010000013">
    <property type="protein sequence ID" value="KAL0913939.1"/>
    <property type="molecule type" value="Genomic_DNA"/>
</dbReference>
<comment type="caution">
    <text evidence="1">The sequence shown here is derived from an EMBL/GenBank/DDBJ whole genome shotgun (WGS) entry which is preliminary data.</text>
</comment>
<gene>
    <name evidence="1" type="ORF">M5K25_017434</name>
</gene>